<dbReference type="Pfam" id="PF00665">
    <property type="entry name" value="rve"/>
    <property type="match status" value="1"/>
</dbReference>
<dbReference type="InterPro" id="IPR036875">
    <property type="entry name" value="Znf_CCHC_sf"/>
</dbReference>
<protein>
    <submittedName>
        <fullName evidence="5">Retrovirus-related Pol polyprotein from transposon TNT 1-94</fullName>
    </submittedName>
</protein>
<evidence type="ECO:0000313" key="6">
    <source>
        <dbReference type="Proteomes" id="UP000288805"/>
    </source>
</evidence>
<name>A0A438GCE8_VITVI</name>
<dbReference type="Pfam" id="PF14223">
    <property type="entry name" value="Retrotran_gag_2"/>
    <property type="match status" value="1"/>
</dbReference>
<dbReference type="InterPro" id="IPR025724">
    <property type="entry name" value="GAG-pre-integrase_dom"/>
</dbReference>
<dbReference type="InterPro" id="IPR001584">
    <property type="entry name" value="Integrase_cat-core"/>
</dbReference>
<dbReference type="InterPro" id="IPR012337">
    <property type="entry name" value="RNaseH-like_sf"/>
</dbReference>
<feature type="region of interest" description="Disordered" evidence="2">
    <location>
        <begin position="425"/>
        <end position="448"/>
    </location>
</feature>
<keyword evidence="1" id="KW-0863">Zinc-finger</keyword>
<dbReference type="Proteomes" id="UP000288805">
    <property type="component" value="Unassembled WGS sequence"/>
</dbReference>
<evidence type="ECO:0000259" key="4">
    <source>
        <dbReference type="PROSITE" id="PS50994"/>
    </source>
</evidence>
<dbReference type="SUPFAM" id="SSF57756">
    <property type="entry name" value="Retrovirus zinc finger-like domains"/>
    <property type="match status" value="1"/>
</dbReference>
<dbReference type="GO" id="GO:0008270">
    <property type="term" value="F:zinc ion binding"/>
    <property type="evidence" value="ECO:0007669"/>
    <property type="project" value="UniProtKB-KW"/>
</dbReference>
<evidence type="ECO:0000313" key="5">
    <source>
        <dbReference type="EMBL" id="RVW69861.1"/>
    </source>
</evidence>
<keyword evidence="1" id="KW-0479">Metal-binding</keyword>
<evidence type="ECO:0000259" key="3">
    <source>
        <dbReference type="PROSITE" id="PS50158"/>
    </source>
</evidence>
<dbReference type="InterPro" id="IPR039537">
    <property type="entry name" value="Retrotran_Ty1/copia-like"/>
</dbReference>
<dbReference type="PANTHER" id="PTHR42648:SF28">
    <property type="entry name" value="TRANSPOSON-ENCODED PROTEIN WITH RIBONUCLEASE H-LIKE AND RETROVIRUS ZINC FINGER-LIKE DOMAINS"/>
    <property type="match status" value="1"/>
</dbReference>
<feature type="compositionally biased region" description="Low complexity" evidence="2">
    <location>
        <begin position="434"/>
        <end position="445"/>
    </location>
</feature>
<dbReference type="PANTHER" id="PTHR42648">
    <property type="entry name" value="TRANSPOSASE, PUTATIVE-RELATED"/>
    <property type="match status" value="1"/>
</dbReference>
<dbReference type="PROSITE" id="PS50158">
    <property type="entry name" value="ZF_CCHC"/>
    <property type="match status" value="1"/>
</dbReference>
<accession>A0A438GCE8</accession>
<feature type="domain" description="CCHC-type" evidence="3">
    <location>
        <begin position="455"/>
        <end position="469"/>
    </location>
</feature>
<evidence type="ECO:0000256" key="1">
    <source>
        <dbReference type="PROSITE-ProRule" id="PRU00047"/>
    </source>
</evidence>
<dbReference type="InterPro" id="IPR001878">
    <property type="entry name" value="Znf_CCHC"/>
</dbReference>
<keyword evidence="1" id="KW-0862">Zinc</keyword>
<feature type="domain" description="Integrase catalytic" evidence="4">
    <location>
        <begin position="620"/>
        <end position="760"/>
    </location>
</feature>
<organism evidence="5 6">
    <name type="scientific">Vitis vinifera</name>
    <name type="common">Grape</name>
    <dbReference type="NCBI Taxonomy" id="29760"/>
    <lineage>
        <taxon>Eukaryota</taxon>
        <taxon>Viridiplantae</taxon>
        <taxon>Streptophyta</taxon>
        <taxon>Embryophyta</taxon>
        <taxon>Tracheophyta</taxon>
        <taxon>Spermatophyta</taxon>
        <taxon>Magnoliopsida</taxon>
        <taxon>eudicotyledons</taxon>
        <taxon>Gunneridae</taxon>
        <taxon>Pentapetalae</taxon>
        <taxon>rosids</taxon>
        <taxon>Vitales</taxon>
        <taxon>Vitaceae</taxon>
        <taxon>Viteae</taxon>
        <taxon>Vitis</taxon>
    </lineage>
</organism>
<dbReference type="AlphaFoldDB" id="A0A438GCE8"/>
<reference evidence="5 6" key="1">
    <citation type="journal article" date="2018" name="PLoS Genet.">
        <title>Population sequencing reveals clonal diversity and ancestral inbreeding in the grapevine cultivar Chardonnay.</title>
        <authorList>
            <person name="Roach M.J."/>
            <person name="Johnson D.L."/>
            <person name="Bohlmann J."/>
            <person name="van Vuuren H.J."/>
            <person name="Jones S.J."/>
            <person name="Pretorius I.S."/>
            <person name="Schmidt S.A."/>
            <person name="Borneman A.R."/>
        </authorList>
    </citation>
    <scope>NUCLEOTIDE SEQUENCE [LARGE SCALE GENOMIC DNA]</scope>
    <source>
        <strain evidence="6">cv. Chardonnay</strain>
        <tissue evidence="5">Leaf</tissue>
    </source>
</reference>
<proteinExistence type="predicted"/>
<dbReference type="InterPro" id="IPR036397">
    <property type="entry name" value="RNaseH_sf"/>
</dbReference>
<gene>
    <name evidence="5" type="primary">POLX_641</name>
    <name evidence="5" type="ORF">CK203_060721</name>
</gene>
<sequence length="760" mass="86844">MVQHFDHVLHHLTSAAIKEHVPPTAQHGGKRQRGLMEATVINFFRKWSRTHSAIIFRKTPSKKREIRVWKSGFLKPTTMAGGHYRRSKDAIFWRSSSAIKASFSGAPVTPFQASFRRVEVPFFGATTSAVQALLLGVVQAPFKAHLSHHLSAVQAPLETPFFFLGCKSYFTRRVEALQTASWLGLHPARVQSTWVAARTSLPVLKQSTKWQKNRILVLPSISDIRCEVPELRGDNFKIWKERILLQLGCMDIDYAIRKDEPHKITDTSTPEQILLYERWEKSNRLSVMYIKTKISAGIRGSIEQHENVRELLKAIDEQFVTSDKALASTLIMKFTSLKLTGIRGVREHIMEMRDIVAQLKKLEVEMSESFLVHFILNTLPLQYGPFKISYNTHKDKWSINELMTMCVQEEGRLLMEQGESAMLVTQRKGKKGKSQASQKGKQQISPKSDIKKDEKCFFCKKKGHVKKKCLKFQNWLEKKGNPTSFVCYESNMVNVNTNTWWIDSGSTIHISNSLQETSFSLIYKSECVGNGILSDGLYCIFLQNDTAHNSLHVQTGIKRCVVKEDSSTLWHRRLGHISTDRIKRLVNDGVLSTLDFTDFETCVDCIKGKQTNKSKRGATRSSTILEIIHTDICSLDMDSHGQKYFISFIDDFSRYMYLYILHNKNEALDAFKVFKAEVEKQYGKQIKIVRSDRGGEYYGRYLEDGQSPGPFAKFLQEHGIVAQYTMPGSPDQNGVAERRNRTVLDMVRSMLSSSKLPKFL</sequence>
<dbReference type="EMBL" id="QGNW01000480">
    <property type="protein sequence ID" value="RVW69861.1"/>
    <property type="molecule type" value="Genomic_DNA"/>
</dbReference>
<dbReference type="Gene3D" id="3.30.420.10">
    <property type="entry name" value="Ribonuclease H-like superfamily/Ribonuclease H"/>
    <property type="match status" value="1"/>
</dbReference>
<comment type="caution">
    <text evidence="5">The sequence shown here is derived from an EMBL/GenBank/DDBJ whole genome shotgun (WGS) entry which is preliminary data.</text>
</comment>
<dbReference type="Pfam" id="PF13976">
    <property type="entry name" value="gag_pre-integrs"/>
    <property type="match status" value="1"/>
</dbReference>
<evidence type="ECO:0000256" key="2">
    <source>
        <dbReference type="SAM" id="MobiDB-lite"/>
    </source>
</evidence>
<dbReference type="PROSITE" id="PS50994">
    <property type="entry name" value="INTEGRASE"/>
    <property type="match status" value="1"/>
</dbReference>
<dbReference type="GO" id="GO:0003676">
    <property type="term" value="F:nucleic acid binding"/>
    <property type="evidence" value="ECO:0007669"/>
    <property type="project" value="InterPro"/>
</dbReference>
<dbReference type="GO" id="GO:0015074">
    <property type="term" value="P:DNA integration"/>
    <property type="evidence" value="ECO:0007669"/>
    <property type="project" value="InterPro"/>
</dbReference>
<dbReference type="SUPFAM" id="SSF53098">
    <property type="entry name" value="Ribonuclease H-like"/>
    <property type="match status" value="1"/>
</dbReference>